<keyword evidence="2" id="KW-0812">Transmembrane</keyword>
<keyword evidence="5" id="KW-1185">Reference proteome</keyword>
<feature type="domain" description="FAD/NAD(P)-binding" evidence="3">
    <location>
        <begin position="20"/>
        <end position="292"/>
    </location>
</feature>
<feature type="transmembrane region" description="Helical" evidence="2">
    <location>
        <begin position="21"/>
        <end position="41"/>
    </location>
</feature>
<reference evidence="4 5" key="2">
    <citation type="journal article" date="2009" name="PLoS ONE">
        <title>An integrated genetic and cytogenetic map of the cucumber genome.</title>
        <authorList>
            <person name="Ren Y."/>
            <person name="Zhang Z."/>
            <person name="Liu J."/>
            <person name="Staub J.E."/>
            <person name="Han Y."/>
            <person name="Cheng Z."/>
            <person name="Li X."/>
            <person name="Lu J."/>
            <person name="Miao H."/>
            <person name="Kang H."/>
            <person name="Xie B."/>
            <person name="Gu X."/>
            <person name="Wang X."/>
            <person name="Du Y."/>
            <person name="Jin W."/>
            <person name="Huang S."/>
        </authorList>
    </citation>
    <scope>NUCLEOTIDE SEQUENCE [LARGE SCALE GENOMIC DNA]</scope>
    <source>
        <strain evidence="5">cv. 9930</strain>
    </source>
</reference>
<dbReference type="PANTHER" id="PTHR43735">
    <property type="entry name" value="APOPTOSIS-INDUCING FACTOR 1"/>
    <property type="match status" value="1"/>
</dbReference>
<dbReference type="InterPro" id="IPR023753">
    <property type="entry name" value="FAD/NAD-binding_dom"/>
</dbReference>
<name>A0A0A0KUQ7_CUCSA</name>
<dbReference type="SUPFAM" id="SSF51905">
    <property type="entry name" value="FAD/NAD(P)-binding domain"/>
    <property type="match status" value="1"/>
</dbReference>
<dbReference type="KEGG" id="csv:101207218"/>
<dbReference type="GO" id="GO:0050660">
    <property type="term" value="F:flavin adenine dinucleotide binding"/>
    <property type="evidence" value="ECO:0000318"/>
    <property type="project" value="GO_Central"/>
</dbReference>
<dbReference type="GO" id="GO:0004174">
    <property type="term" value="F:electron-transferring-flavoprotein dehydrogenase activity"/>
    <property type="evidence" value="ECO:0000318"/>
    <property type="project" value="GO_Central"/>
</dbReference>
<evidence type="ECO:0000259" key="3">
    <source>
        <dbReference type="Pfam" id="PF07992"/>
    </source>
</evidence>
<gene>
    <name evidence="4" type="ORF">Csa_5G613500</name>
</gene>
<evidence type="ECO:0000313" key="4">
    <source>
        <dbReference type="EMBL" id="KGN52172.1"/>
    </source>
</evidence>
<dbReference type="AlphaFoldDB" id="A0A0A0KUQ7"/>
<sequence length="367" mass="39866">MCLLNSTKGLQMMAAEDKKRVVIVGGGIGGAFVAYSLQFVADVVLIDQKEYFEISWAGLRSMVEPSFAERSVINHTDYLPNARIIASSATSITDKEVFVSDGSSVPYDYLIVATGHKENIPKSRTERLGQYQAECEKIKSADTILIIGGGPTGVELAAEIAVDFPEKNLKLIHRGPRLMEFVGVKASQKALDWLTSKKVEVILQQSISMQALSEGVYQTSGGETIAADCHFMCTGKPIGSQWLKETVLAKSLDIHGRLMVDKHLRVRGFKNVFAVGDITDLQEIKQGYLAERHAHVTSKNLKLMLAGANESRLATYKPGSQLAIVSLGRKEGVAQLPFITISGCIPGLIKSGDLFVGKTRKELGLAP</sequence>
<reference evidence="4 5" key="1">
    <citation type="journal article" date="2009" name="Nat. Genet.">
        <title>The genome of the cucumber, Cucumis sativus L.</title>
        <authorList>
            <person name="Huang S."/>
            <person name="Li R."/>
            <person name="Zhang Z."/>
            <person name="Li L."/>
            <person name="Gu X."/>
            <person name="Fan W."/>
            <person name="Lucas W.J."/>
            <person name="Wang X."/>
            <person name="Xie B."/>
            <person name="Ni P."/>
            <person name="Ren Y."/>
            <person name="Zhu H."/>
            <person name="Li J."/>
            <person name="Lin K."/>
            <person name="Jin W."/>
            <person name="Fei Z."/>
            <person name="Li G."/>
            <person name="Staub J."/>
            <person name="Kilian A."/>
            <person name="van der Vossen E.A."/>
            <person name="Wu Y."/>
            <person name="Guo J."/>
            <person name="He J."/>
            <person name="Jia Z."/>
            <person name="Ren Y."/>
            <person name="Tian G."/>
            <person name="Lu Y."/>
            <person name="Ruan J."/>
            <person name="Qian W."/>
            <person name="Wang M."/>
            <person name="Huang Q."/>
            <person name="Li B."/>
            <person name="Xuan Z."/>
            <person name="Cao J."/>
            <person name="Asan"/>
            <person name="Wu Z."/>
            <person name="Zhang J."/>
            <person name="Cai Q."/>
            <person name="Bai Y."/>
            <person name="Zhao B."/>
            <person name="Han Y."/>
            <person name="Li Y."/>
            <person name="Li X."/>
            <person name="Wang S."/>
            <person name="Shi Q."/>
            <person name="Liu S."/>
            <person name="Cho W.K."/>
            <person name="Kim J.Y."/>
            <person name="Xu Y."/>
            <person name="Heller-Uszynska K."/>
            <person name="Miao H."/>
            <person name="Cheng Z."/>
            <person name="Zhang S."/>
            <person name="Wu J."/>
            <person name="Yang Y."/>
            <person name="Kang H."/>
            <person name="Li M."/>
            <person name="Liang H."/>
            <person name="Ren X."/>
            <person name="Shi Z."/>
            <person name="Wen M."/>
            <person name="Jian M."/>
            <person name="Yang H."/>
            <person name="Zhang G."/>
            <person name="Yang Z."/>
            <person name="Chen R."/>
            <person name="Liu S."/>
            <person name="Li J."/>
            <person name="Ma L."/>
            <person name="Liu H."/>
            <person name="Zhou Y."/>
            <person name="Zhao J."/>
            <person name="Fang X."/>
            <person name="Li G."/>
            <person name="Fang L."/>
            <person name="Li Y."/>
            <person name="Liu D."/>
            <person name="Zheng H."/>
            <person name="Zhang Y."/>
            <person name="Qin N."/>
            <person name="Li Z."/>
            <person name="Yang G."/>
            <person name="Yang S."/>
            <person name="Bolund L."/>
            <person name="Kristiansen K."/>
            <person name="Zheng H."/>
            <person name="Li S."/>
            <person name="Zhang X."/>
            <person name="Yang H."/>
            <person name="Wang J."/>
            <person name="Sun R."/>
            <person name="Zhang B."/>
            <person name="Jiang S."/>
            <person name="Wang J."/>
            <person name="Du Y."/>
            <person name="Li S."/>
        </authorList>
    </citation>
    <scope>NUCLEOTIDE SEQUENCE [LARGE SCALE GENOMIC DNA]</scope>
    <source>
        <strain evidence="5">cv. 9930</strain>
    </source>
</reference>
<dbReference type="Proteomes" id="UP000029981">
    <property type="component" value="Chromosome 5"/>
</dbReference>
<comment type="function">
    <text evidence="1">Putative FAD-dependent oxidoreductase.</text>
</comment>
<evidence type="ECO:0000256" key="2">
    <source>
        <dbReference type="SAM" id="Phobius"/>
    </source>
</evidence>
<dbReference type="eggNOG" id="KOG2495">
    <property type="taxonomic scope" value="Eukaryota"/>
</dbReference>
<dbReference type="OrthoDB" id="202203at2759"/>
<dbReference type="InterPro" id="IPR036188">
    <property type="entry name" value="FAD/NAD-bd_sf"/>
</dbReference>
<reference evidence="4 5" key="4">
    <citation type="journal article" date="2011" name="BMC Genomics">
        <title>RNA-Seq improves annotation of protein-coding genes in the cucumber genome.</title>
        <authorList>
            <person name="Li Z."/>
            <person name="Zhang Z."/>
            <person name="Yan P."/>
            <person name="Huang S."/>
            <person name="Fei Z."/>
            <person name="Lin K."/>
        </authorList>
    </citation>
    <scope>NUCLEOTIDE SEQUENCE [LARGE SCALE GENOMIC DNA]</scope>
    <source>
        <strain evidence="5">cv. 9930</strain>
    </source>
</reference>
<keyword evidence="2" id="KW-1133">Transmembrane helix</keyword>
<reference evidence="4 5" key="3">
    <citation type="journal article" date="2010" name="BMC Genomics">
        <title>Transcriptome sequencing and comparative analysis of cucumber flowers with different sex types.</title>
        <authorList>
            <person name="Guo S."/>
            <person name="Zheng Y."/>
            <person name="Joung J.G."/>
            <person name="Liu S."/>
            <person name="Zhang Z."/>
            <person name="Crasta O.R."/>
            <person name="Sobral B.W."/>
            <person name="Xu Y."/>
            <person name="Huang S."/>
            <person name="Fei Z."/>
        </authorList>
    </citation>
    <scope>NUCLEOTIDE SEQUENCE [LARGE SCALE GENOMIC DNA]</scope>
    <source>
        <strain evidence="5">cv. 9930</strain>
    </source>
</reference>
<accession>A0A0A0KUQ7</accession>
<dbReference type="FunFam" id="3.50.50.100:FF:000006">
    <property type="entry name" value="apoptosis-inducing factor 2"/>
    <property type="match status" value="1"/>
</dbReference>
<evidence type="ECO:0000313" key="5">
    <source>
        <dbReference type="Proteomes" id="UP000029981"/>
    </source>
</evidence>
<organism evidence="4 5">
    <name type="scientific">Cucumis sativus</name>
    <name type="common">Cucumber</name>
    <dbReference type="NCBI Taxonomy" id="3659"/>
    <lineage>
        <taxon>Eukaryota</taxon>
        <taxon>Viridiplantae</taxon>
        <taxon>Streptophyta</taxon>
        <taxon>Embryophyta</taxon>
        <taxon>Tracheophyta</taxon>
        <taxon>Spermatophyta</taxon>
        <taxon>Magnoliopsida</taxon>
        <taxon>eudicotyledons</taxon>
        <taxon>Gunneridae</taxon>
        <taxon>Pentapetalae</taxon>
        <taxon>rosids</taxon>
        <taxon>fabids</taxon>
        <taxon>Cucurbitales</taxon>
        <taxon>Cucurbitaceae</taxon>
        <taxon>Benincaseae</taxon>
        <taxon>Cucumis</taxon>
    </lineage>
</organism>
<dbReference type="EMBL" id="CM002926">
    <property type="protein sequence ID" value="KGN52172.1"/>
    <property type="molecule type" value="Genomic_DNA"/>
</dbReference>
<dbReference type="STRING" id="3659.A0A0A0KUQ7"/>
<dbReference type="Gramene" id="KGN52172">
    <property type="protein sequence ID" value="KGN52172"/>
    <property type="gene ID" value="Csa_5G613500"/>
</dbReference>
<dbReference type="Gene3D" id="3.50.50.100">
    <property type="match status" value="1"/>
</dbReference>
<dbReference type="GO" id="GO:0005737">
    <property type="term" value="C:cytoplasm"/>
    <property type="evidence" value="ECO:0000318"/>
    <property type="project" value="GO_Central"/>
</dbReference>
<proteinExistence type="predicted"/>
<dbReference type="OMA" id="SFYWNIA"/>
<keyword evidence="2" id="KW-0472">Membrane</keyword>
<evidence type="ECO:0000256" key="1">
    <source>
        <dbReference type="ARBA" id="ARBA00057036"/>
    </source>
</evidence>
<dbReference type="Pfam" id="PF07992">
    <property type="entry name" value="Pyr_redox_2"/>
    <property type="match status" value="1"/>
</dbReference>
<protein>
    <recommendedName>
        <fullName evidence="3">FAD/NAD(P)-binding domain-containing protein</fullName>
    </recommendedName>
</protein>
<dbReference type="PRINTS" id="PR00368">
    <property type="entry name" value="FADPNR"/>
</dbReference>
<dbReference type="PANTHER" id="PTHR43735:SF19">
    <property type="entry name" value="FAD_NAD(P)-BINDING DOMAIN-CONTAINING PROTEIN"/>
    <property type="match status" value="1"/>
</dbReference>